<dbReference type="Proteomes" id="UP000770889">
    <property type="component" value="Unassembled WGS sequence"/>
</dbReference>
<dbReference type="AlphaFoldDB" id="A0A944MCW0"/>
<evidence type="ECO:0000313" key="2">
    <source>
        <dbReference type="Proteomes" id="UP000770889"/>
    </source>
</evidence>
<comment type="caution">
    <text evidence="1">The sequence shown here is derived from an EMBL/GenBank/DDBJ whole genome shotgun (WGS) entry which is preliminary data.</text>
</comment>
<gene>
    <name evidence="1" type="ORF">KME65_11545</name>
</gene>
<organism evidence="1 2">
    <name type="scientific">Candidatus Thiodiazotropha taylori</name>
    <dbReference type="NCBI Taxonomy" id="2792791"/>
    <lineage>
        <taxon>Bacteria</taxon>
        <taxon>Pseudomonadati</taxon>
        <taxon>Pseudomonadota</taxon>
        <taxon>Gammaproteobacteria</taxon>
        <taxon>Chromatiales</taxon>
        <taxon>Sedimenticolaceae</taxon>
        <taxon>Candidatus Thiodiazotropha</taxon>
    </lineage>
</organism>
<dbReference type="EMBL" id="JAHHGM010000009">
    <property type="protein sequence ID" value="MBT2989588.1"/>
    <property type="molecule type" value="Genomic_DNA"/>
</dbReference>
<sequence>MRLLFSERPGRHERHLLRRFENPLFPETVRELTQAQLTEAQRLDHEELVAYIGELRRLVGEAVSLGPHEQSDVILDLKERLDKAYETACRLADDQTPNKEAIRKLVDVIMRSVWKGAGNDTLAHQELQQEEAARQAHYELLENPLVADLLDPESLIAKDELLPVLLCAGESDFEAALTLFDAAQLEALLHQGEKLAHGDSGSKLSELGAARLHRLRTGLDSLQTG</sequence>
<name>A0A944MCW0_9GAMM</name>
<proteinExistence type="predicted"/>
<protein>
    <submittedName>
        <fullName evidence="1">Uncharacterized protein</fullName>
    </submittedName>
</protein>
<evidence type="ECO:0000313" key="1">
    <source>
        <dbReference type="EMBL" id="MBT2989588.1"/>
    </source>
</evidence>
<accession>A0A944MCW0</accession>
<reference evidence="1 2" key="1">
    <citation type="submission" date="2021-05" db="EMBL/GenBank/DDBJ databases">
        <title>Genetic and Functional Diversity in Clade A Lucinid endosymbionts from the Bahamas.</title>
        <authorList>
            <person name="Giani N.M."/>
            <person name="Engel A.S."/>
            <person name="Campbell B.J."/>
        </authorList>
    </citation>
    <scope>NUCLEOTIDE SEQUENCE [LARGE SCALE GENOMIC DNA]</scope>
    <source>
        <strain evidence="1">LUC16012Gg_MoonRockCtena</strain>
    </source>
</reference>